<keyword evidence="1" id="KW-0732">Signal</keyword>
<dbReference type="EMBL" id="CP136864">
    <property type="protein sequence ID" value="WOJ94018.1"/>
    <property type="molecule type" value="Genomic_DNA"/>
</dbReference>
<dbReference type="PIRSF" id="PIRSF031679">
    <property type="entry name" value="Mtase_Alr7345_prd"/>
    <property type="match status" value="1"/>
</dbReference>
<evidence type="ECO:0000256" key="1">
    <source>
        <dbReference type="SAM" id="SignalP"/>
    </source>
</evidence>
<name>A0ABZ0I3C8_9GAMM</name>
<keyword evidence="2" id="KW-0489">Methyltransferase</keyword>
<dbReference type="Gene3D" id="3.40.50.150">
    <property type="entry name" value="Vaccinia Virus protein VP39"/>
    <property type="match status" value="1"/>
</dbReference>
<feature type="chain" id="PRO_5047549831" evidence="1">
    <location>
        <begin position="26"/>
        <end position="271"/>
    </location>
</feature>
<dbReference type="InterPro" id="IPR016980">
    <property type="entry name" value="S-AdoMet-dep_MeTrfase_Alr7345"/>
</dbReference>
<dbReference type="Proteomes" id="UP001626537">
    <property type="component" value="Chromosome"/>
</dbReference>
<accession>A0ABZ0I3C8</accession>
<organism evidence="2 3">
    <name type="scientific">Congregibacter variabilis</name>
    <dbReference type="NCBI Taxonomy" id="3081200"/>
    <lineage>
        <taxon>Bacteria</taxon>
        <taxon>Pseudomonadati</taxon>
        <taxon>Pseudomonadota</taxon>
        <taxon>Gammaproteobacteria</taxon>
        <taxon>Cellvibrionales</taxon>
        <taxon>Halieaceae</taxon>
        <taxon>Congregibacter</taxon>
    </lineage>
</organism>
<protein>
    <submittedName>
        <fullName evidence="2">Methyltransferase</fullName>
    </submittedName>
</protein>
<dbReference type="GO" id="GO:0008168">
    <property type="term" value="F:methyltransferase activity"/>
    <property type="evidence" value="ECO:0007669"/>
    <property type="project" value="UniProtKB-KW"/>
</dbReference>
<feature type="signal peptide" evidence="1">
    <location>
        <begin position="1"/>
        <end position="25"/>
    </location>
</feature>
<keyword evidence="3" id="KW-1185">Reference proteome</keyword>
<dbReference type="RefSeq" id="WP_407348657.1">
    <property type="nucleotide sequence ID" value="NZ_CP136864.1"/>
</dbReference>
<dbReference type="SUPFAM" id="SSF53335">
    <property type="entry name" value="S-adenosyl-L-methionine-dependent methyltransferases"/>
    <property type="match status" value="1"/>
</dbReference>
<reference evidence="2 3" key="1">
    <citation type="submission" date="2023-10" db="EMBL/GenBank/DDBJ databases">
        <title>Two novel species belonging to the OM43/NOR5 clade.</title>
        <authorList>
            <person name="Park M."/>
        </authorList>
    </citation>
    <scope>NUCLEOTIDE SEQUENCE [LARGE SCALE GENOMIC DNA]</scope>
    <source>
        <strain evidence="2 3">IMCC43200</strain>
    </source>
</reference>
<evidence type="ECO:0000313" key="3">
    <source>
        <dbReference type="Proteomes" id="UP001626537"/>
    </source>
</evidence>
<evidence type="ECO:0000313" key="2">
    <source>
        <dbReference type="EMBL" id="WOJ94018.1"/>
    </source>
</evidence>
<gene>
    <name evidence="2" type="ORF">R0135_02320</name>
</gene>
<sequence>MQKVMAIVSSLVLAPAILMSAPASAALDWDTALKGKHRSEKNAARDEFRHPRETLEFFGLAEDMTVVELSPGGGWYTEVLAPLLRESGSYYAAHNSPNGGAYSRRSLGSYLKKLGEEDDIYGAVTVTTLGPADSVVIAPAGSADMVLAFRNIHSWMRAGTLANTLLVAYDALKPGGVFGVVQHRAKDGRDPERMKATGYVSEDYIIAAARSVGFELDARSDVNANPKDTGDYADGVWELPPSLRTADENREARMAVGESDRMTLKFVKPAS</sequence>
<keyword evidence="2" id="KW-0808">Transferase</keyword>
<proteinExistence type="predicted"/>
<dbReference type="InterPro" id="IPR029063">
    <property type="entry name" value="SAM-dependent_MTases_sf"/>
</dbReference>
<dbReference type="GO" id="GO:0032259">
    <property type="term" value="P:methylation"/>
    <property type="evidence" value="ECO:0007669"/>
    <property type="project" value="UniProtKB-KW"/>
</dbReference>